<comment type="similarity">
    <text evidence="1">Belongs to the peptidase C40 family.</text>
</comment>
<feature type="region of interest" description="Disordered" evidence="5">
    <location>
        <begin position="1"/>
        <end position="21"/>
    </location>
</feature>
<reference evidence="7 8" key="1">
    <citation type="submission" date="2016-10" db="EMBL/GenBank/DDBJ databases">
        <authorList>
            <person name="de Groot N.N."/>
        </authorList>
    </citation>
    <scope>NUCLEOTIDE SEQUENCE [LARGE SCALE GENOMIC DNA]</scope>
    <source>
        <strain evidence="7 8">DSM 44892</strain>
    </source>
</reference>
<dbReference type="InterPro" id="IPR051794">
    <property type="entry name" value="PG_Endopeptidase_C40"/>
</dbReference>
<evidence type="ECO:0000259" key="6">
    <source>
        <dbReference type="PROSITE" id="PS51935"/>
    </source>
</evidence>
<dbReference type="SUPFAM" id="SSF54001">
    <property type="entry name" value="Cysteine proteinases"/>
    <property type="match status" value="1"/>
</dbReference>
<protein>
    <submittedName>
        <fullName evidence="7">Cell wall-associated hydrolase, NlpC family</fullName>
    </submittedName>
</protein>
<name>A0A1G8K9Z1_9NOCA</name>
<dbReference type="InterPro" id="IPR038765">
    <property type="entry name" value="Papain-like_cys_pep_sf"/>
</dbReference>
<feature type="compositionally biased region" description="Basic residues" evidence="5">
    <location>
        <begin position="12"/>
        <end position="21"/>
    </location>
</feature>
<evidence type="ECO:0000256" key="3">
    <source>
        <dbReference type="ARBA" id="ARBA00022801"/>
    </source>
</evidence>
<keyword evidence="2" id="KW-0645">Protease</keyword>
<gene>
    <name evidence="7" type="ORF">SAMN05444695_10767</name>
</gene>
<feature type="domain" description="NlpC/P60" evidence="6">
    <location>
        <begin position="358"/>
        <end position="497"/>
    </location>
</feature>
<dbReference type="GO" id="GO:0006508">
    <property type="term" value="P:proteolysis"/>
    <property type="evidence" value="ECO:0007669"/>
    <property type="project" value="UniProtKB-KW"/>
</dbReference>
<evidence type="ECO:0000256" key="2">
    <source>
        <dbReference type="ARBA" id="ARBA00022670"/>
    </source>
</evidence>
<evidence type="ECO:0000313" key="8">
    <source>
        <dbReference type="Proteomes" id="UP000183263"/>
    </source>
</evidence>
<feature type="region of interest" description="Disordered" evidence="5">
    <location>
        <begin position="324"/>
        <end position="357"/>
    </location>
</feature>
<feature type="region of interest" description="Disordered" evidence="5">
    <location>
        <begin position="200"/>
        <end position="226"/>
    </location>
</feature>
<accession>A0A1G8K9Z1</accession>
<evidence type="ECO:0000256" key="1">
    <source>
        <dbReference type="ARBA" id="ARBA00007074"/>
    </source>
</evidence>
<dbReference type="PANTHER" id="PTHR47359">
    <property type="entry name" value="PEPTIDOGLYCAN DL-ENDOPEPTIDASE CWLO"/>
    <property type="match status" value="1"/>
</dbReference>
<dbReference type="RefSeq" id="WP_371842432.1">
    <property type="nucleotide sequence ID" value="NZ_CP048813.1"/>
</dbReference>
<feature type="compositionally biased region" description="Basic and acidic residues" evidence="5">
    <location>
        <begin position="200"/>
        <end position="215"/>
    </location>
</feature>
<dbReference type="GO" id="GO:0008234">
    <property type="term" value="F:cysteine-type peptidase activity"/>
    <property type="evidence" value="ECO:0007669"/>
    <property type="project" value="UniProtKB-KW"/>
</dbReference>
<evidence type="ECO:0000313" key="7">
    <source>
        <dbReference type="EMBL" id="SDI40169.1"/>
    </source>
</evidence>
<dbReference type="PANTHER" id="PTHR47359:SF3">
    <property type="entry name" value="NLP_P60 DOMAIN-CONTAINING PROTEIN-RELATED"/>
    <property type="match status" value="1"/>
</dbReference>
<dbReference type="Proteomes" id="UP000183263">
    <property type="component" value="Unassembled WGS sequence"/>
</dbReference>
<evidence type="ECO:0000256" key="4">
    <source>
        <dbReference type="ARBA" id="ARBA00022807"/>
    </source>
</evidence>
<dbReference type="EMBL" id="FNDN01000007">
    <property type="protein sequence ID" value="SDI40169.1"/>
    <property type="molecule type" value="Genomic_DNA"/>
</dbReference>
<feature type="compositionally biased region" description="Low complexity" evidence="5">
    <location>
        <begin position="339"/>
        <end position="357"/>
    </location>
</feature>
<dbReference type="AlphaFoldDB" id="A0A1G8K9Z1"/>
<dbReference type="PROSITE" id="PS51935">
    <property type="entry name" value="NLPC_P60"/>
    <property type="match status" value="1"/>
</dbReference>
<organism evidence="7 8">
    <name type="scientific">Rhodococcus triatomae</name>
    <dbReference type="NCBI Taxonomy" id="300028"/>
    <lineage>
        <taxon>Bacteria</taxon>
        <taxon>Bacillati</taxon>
        <taxon>Actinomycetota</taxon>
        <taxon>Actinomycetes</taxon>
        <taxon>Mycobacteriales</taxon>
        <taxon>Nocardiaceae</taxon>
        <taxon>Rhodococcus</taxon>
    </lineage>
</organism>
<dbReference type="Pfam" id="PF00877">
    <property type="entry name" value="NLPC_P60"/>
    <property type="match status" value="1"/>
</dbReference>
<proteinExistence type="inferred from homology"/>
<sequence>MKRAPVGGLGSRTRRHRRSRARALRTGTLAVGIALVSTLLIGSGQLAIAVPPPPPNPSDLDIADAQTRVAAGAGEVSALINLVAAADQRLAELDNEVAVRRESVNKALVDLQNARSAADAAASAVFASQEGLRDAAAQIDLAQTDFDEYAVSSYVRGTNVSSLSAYLGAGAPDDVLDRAQALKLISVSRNAVLDELQRARTEQANRDSAAREAKQQADAAAQQAEERKSLAEQAIAAARAALDGQVARKSQIESERAAAQSQLEAARANASGLEGQRVAYTAWERQRQAEEAAAAAAAAAAQDAARDAAARVAANQAARELAARLAEEQTPHTSLDDYTPSPSTKPSTRPSTSTVTGSAAIETVIDRGMSQLGVPYSWGGGDENGPTKGIRDGGVADSYGDFDKVGFDCSGLMIYAFAGIGISLPHYTGYQYTAGTQVPSSEMRRGDMIFWGPNASQHVALYLGDGQMLEAPQSGSVVKVSPVRWDGMTPYAVRMVT</sequence>
<dbReference type="Gene3D" id="3.90.1720.10">
    <property type="entry name" value="endopeptidase domain like (from Nostoc punctiforme)"/>
    <property type="match status" value="1"/>
</dbReference>
<keyword evidence="8" id="KW-1185">Reference proteome</keyword>
<evidence type="ECO:0000256" key="5">
    <source>
        <dbReference type="SAM" id="MobiDB-lite"/>
    </source>
</evidence>
<keyword evidence="3 7" id="KW-0378">Hydrolase</keyword>
<keyword evidence="4" id="KW-0788">Thiol protease</keyword>
<dbReference type="InterPro" id="IPR000064">
    <property type="entry name" value="NLP_P60_dom"/>
</dbReference>